<protein>
    <recommendedName>
        <fullName evidence="1">Methyltransferase domain-containing protein</fullName>
    </recommendedName>
</protein>
<evidence type="ECO:0000313" key="3">
    <source>
        <dbReference type="Proteomes" id="UP000707451"/>
    </source>
</evidence>
<dbReference type="AlphaFoldDB" id="A0A9P7XJZ8"/>
<accession>A0A9P7XJZ8</accession>
<dbReference type="PROSITE" id="PS51257">
    <property type="entry name" value="PROKAR_LIPOPROTEIN"/>
    <property type="match status" value="1"/>
</dbReference>
<feature type="domain" description="Methyltransferase" evidence="1">
    <location>
        <begin position="102"/>
        <end position="302"/>
    </location>
</feature>
<dbReference type="Proteomes" id="UP000707451">
    <property type="component" value="Unassembled WGS sequence"/>
</dbReference>
<proteinExistence type="predicted"/>
<organism evidence="2 3">
    <name type="scientific">Linnemannia hyalina</name>
    <dbReference type="NCBI Taxonomy" id="64524"/>
    <lineage>
        <taxon>Eukaryota</taxon>
        <taxon>Fungi</taxon>
        <taxon>Fungi incertae sedis</taxon>
        <taxon>Mucoromycota</taxon>
        <taxon>Mortierellomycotina</taxon>
        <taxon>Mortierellomycetes</taxon>
        <taxon>Mortierellales</taxon>
        <taxon>Mortierellaceae</taxon>
        <taxon>Linnemannia</taxon>
    </lineage>
</organism>
<dbReference type="PANTHER" id="PTHR32026:SF10">
    <property type="entry name" value="METHYLTRANSFERASE-LIKE PROTEIN 24-RELATED"/>
    <property type="match status" value="1"/>
</dbReference>
<evidence type="ECO:0000259" key="1">
    <source>
        <dbReference type="Pfam" id="PF13383"/>
    </source>
</evidence>
<comment type="caution">
    <text evidence="2">The sequence shown here is derived from an EMBL/GenBank/DDBJ whole genome shotgun (WGS) entry which is preliminary data.</text>
</comment>
<reference evidence="2" key="1">
    <citation type="submission" date="2021-06" db="EMBL/GenBank/DDBJ databases">
        <title>Genome Sequence of Mortierella hyaline Strain SCG-10, a Cold-Adapted, Nitrate-Reducing Fungus Isolated from Soil in Minnesota, USA.</title>
        <authorList>
            <person name="Aldossari N."/>
        </authorList>
    </citation>
    <scope>NUCLEOTIDE SEQUENCE</scope>
    <source>
        <strain evidence="2">SCG-10</strain>
    </source>
</reference>
<dbReference type="InterPro" id="IPR025714">
    <property type="entry name" value="Methyltranfer_dom"/>
</dbReference>
<sequence length="362" mass="41517">MAPIRSLLASRAVIAGLAALGCLGLLISTLDSDTRNNLSWKYNNNGGNNQDNRNIVNPENNQANTIWEDAATPSSQLGKTLSQYPGRKPRTVQAMIEKAEGYYQRIVRQRHANLQLQQFGTPTDPTNQQERNFNPWNSVMYYWWYFPASFVCPHDIQRVGPLSDGGKWICGMSLYEEQPRAKCVIYSFGVNYETRFEGEMLDRTDCEIFAYDASVASMGPEATGPRSTFKPYFVGRTNHVDPQGKTWKTLKTLMQENGHDWIDILKVDIEGSEFETFDAIMDDFGDVLPFSQLQMELHVREDMISFPDFLKWWERLESKGVYPWWTELNLNPTFGGEKDWASEYCFLNTRGGSKNLLIQNYV</sequence>
<evidence type="ECO:0000313" key="2">
    <source>
        <dbReference type="EMBL" id="KAG9062675.1"/>
    </source>
</evidence>
<dbReference type="EMBL" id="JAHRHY010000018">
    <property type="protein sequence ID" value="KAG9062675.1"/>
    <property type="molecule type" value="Genomic_DNA"/>
</dbReference>
<dbReference type="Pfam" id="PF13383">
    <property type="entry name" value="Methyltransf_22"/>
    <property type="match status" value="1"/>
</dbReference>
<gene>
    <name evidence="2" type="ORF">KI688_004979</name>
</gene>
<dbReference type="OrthoDB" id="10006218at2759"/>
<dbReference type="InterPro" id="IPR026913">
    <property type="entry name" value="METTL24"/>
</dbReference>
<name>A0A9P7XJZ8_9FUNG</name>
<dbReference type="PANTHER" id="PTHR32026">
    <property type="entry name" value="METHYLTRANSFERASE-LIKE PROTEIN 24"/>
    <property type="match status" value="1"/>
</dbReference>
<keyword evidence="3" id="KW-1185">Reference proteome</keyword>